<evidence type="ECO:0000313" key="2">
    <source>
        <dbReference type="EMBL" id="MBM7656743.1"/>
    </source>
</evidence>
<sequence>MTEKEIEATSAVYNHGGVSLLFCLIRYIIVYQRCETLSWDVIKGFM</sequence>
<dbReference type="Proteomes" id="UP000823201">
    <property type="component" value="Unassembled WGS sequence"/>
</dbReference>
<keyword evidence="1" id="KW-0472">Membrane</keyword>
<proteinExistence type="predicted"/>
<keyword evidence="3" id="KW-1185">Reference proteome</keyword>
<name>A0ABS2Q4T3_9BACL</name>
<dbReference type="RefSeq" id="WP_205005094.1">
    <property type="nucleotide sequence ID" value="NZ_CBCRXA010000001.1"/>
</dbReference>
<gene>
    <name evidence="2" type="ORF">JOC27_000179</name>
</gene>
<feature type="transmembrane region" description="Helical" evidence="1">
    <location>
        <begin position="12"/>
        <end position="29"/>
    </location>
</feature>
<keyword evidence="1" id="KW-1133">Transmembrane helix</keyword>
<comment type="caution">
    <text evidence="2">The sequence shown here is derived from an EMBL/GenBank/DDBJ whole genome shotgun (WGS) entry which is preliminary data.</text>
</comment>
<protein>
    <submittedName>
        <fullName evidence="2">Uncharacterized protein</fullName>
    </submittedName>
</protein>
<organism evidence="2 3">
    <name type="scientific">Sporolactobacillus spathodeae</name>
    <dbReference type="NCBI Taxonomy" id="1465502"/>
    <lineage>
        <taxon>Bacteria</taxon>
        <taxon>Bacillati</taxon>
        <taxon>Bacillota</taxon>
        <taxon>Bacilli</taxon>
        <taxon>Bacillales</taxon>
        <taxon>Sporolactobacillaceae</taxon>
        <taxon>Sporolactobacillus</taxon>
    </lineage>
</organism>
<evidence type="ECO:0000313" key="3">
    <source>
        <dbReference type="Proteomes" id="UP000823201"/>
    </source>
</evidence>
<dbReference type="EMBL" id="JAFBEV010000001">
    <property type="protein sequence ID" value="MBM7656743.1"/>
    <property type="molecule type" value="Genomic_DNA"/>
</dbReference>
<accession>A0ABS2Q4T3</accession>
<reference evidence="2 3" key="1">
    <citation type="submission" date="2021-01" db="EMBL/GenBank/DDBJ databases">
        <title>Genomic Encyclopedia of Type Strains, Phase IV (KMG-IV): sequencing the most valuable type-strain genomes for metagenomic binning, comparative biology and taxonomic classification.</title>
        <authorList>
            <person name="Goeker M."/>
        </authorList>
    </citation>
    <scope>NUCLEOTIDE SEQUENCE [LARGE SCALE GENOMIC DNA]</scope>
    <source>
        <strain evidence="2 3">DSM 100968</strain>
    </source>
</reference>
<keyword evidence="1" id="KW-0812">Transmembrane</keyword>
<evidence type="ECO:0000256" key="1">
    <source>
        <dbReference type="SAM" id="Phobius"/>
    </source>
</evidence>